<reference evidence="3 4" key="1">
    <citation type="journal article" date="2007" name="Science">
        <title>Sea anemone genome reveals ancestral eumetazoan gene repertoire and genomic organization.</title>
        <authorList>
            <person name="Putnam N.H."/>
            <person name="Srivastava M."/>
            <person name="Hellsten U."/>
            <person name="Dirks B."/>
            <person name="Chapman J."/>
            <person name="Salamov A."/>
            <person name="Terry A."/>
            <person name="Shapiro H."/>
            <person name="Lindquist E."/>
            <person name="Kapitonov V.V."/>
            <person name="Jurka J."/>
            <person name="Genikhovich G."/>
            <person name="Grigoriev I.V."/>
            <person name="Lucas S.M."/>
            <person name="Steele R.E."/>
            <person name="Finnerty J.R."/>
            <person name="Technau U."/>
            <person name="Martindale M.Q."/>
            <person name="Rokhsar D.S."/>
        </authorList>
    </citation>
    <scope>NUCLEOTIDE SEQUENCE [LARGE SCALE GENOMIC DNA]</scope>
    <source>
        <strain evidence="4">CH2 X CH6</strain>
    </source>
</reference>
<feature type="compositionally biased region" description="Basic and acidic residues" evidence="2">
    <location>
        <begin position="272"/>
        <end position="286"/>
    </location>
</feature>
<evidence type="ECO:0000256" key="2">
    <source>
        <dbReference type="SAM" id="MobiDB-lite"/>
    </source>
</evidence>
<evidence type="ECO:0000256" key="1">
    <source>
        <dbReference type="SAM" id="Coils"/>
    </source>
</evidence>
<feature type="region of interest" description="Disordered" evidence="2">
    <location>
        <begin position="222"/>
        <end position="286"/>
    </location>
</feature>
<dbReference type="KEGG" id="nve:5521116"/>
<protein>
    <submittedName>
        <fullName evidence="3">Uncharacterized protein</fullName>
    </submittedName>
</protein>
<dbReference type="HOGENOM" id="CLU_469552_0_0_1"/>
<gene>
    <name evidence="3" type="ORF">NEMVEDRAFT_v1g238309</name>
</gene>
<dbReference type="Proteomes" id="UP000001593">
    <property type="component" value="Unassembled WGS sequence"/>
</dbReference>
<feature type="region of interest" description="Disordered" evidence="2">
    <location>
        <begin position="327"/>
        <end position="411"/>
    </location>
</feature>
<feature type="compositionally biased region" description="Low complexity" evidence="2">
    <location>
        <begin position="259"/>
        <end position="271"/>
    </location>
</feature>
<dbReference type="InParanoid" id="A7RHI6"/>
<name>A7RHI6_NEMVE</name>
<organism evidence="3 4">
    <name type="scientific">Nematostella vectensis</name>
    <name type="common">Starlet sea anemone</name>
    <dbReference type="NCBI Taxonomy" id="45351"/>
    <lineage>
        <taxon>Eukaryota</taxon>
        <taxon>Metazoa</taxon>
        <taxon>Cnidaria</taxon>
        <taxon>Anthozoa</taxon>
        <taxon>Hexacorallia</taxon>
        <taxon>Actiniaria</taxon>
        <taxon>Edwardsiidae</taxon>
        <taxon>Nematostella</taxon>
    </lineage>
</organism>
<sequence>MWKEKRLGLRDLLPVPKRQPGRHFSAGYHVFGHVTSSYDAKYSQMTYGDHYRKKLVEDIENQREHLEQIMREQKRLAEAKRVSALKAAKTSPRYDLNELRHHQRRCAALLFGARKEGEHQVPLLVRWAPRRRESYYLMSERLYNDRLLMKLREQEEEEKRRMLASPLNFDFVDKLVDTSHLYDFQKLVQKTSKHLKGMQFDTQFNDNIYTFREVDRKRFESEEGRVLLTPDPGDGGKGGSHPDSSFHKQQVKFSDETSEQSSGESGQTSHSSENEEARKSNLKKTDSTLELGDIDVGLSVSGKGRVPSDLPDGVQVDDENLQGLLFSLSVQNEDSTDESRSRARKPRRRSVKLDYDGDHSGMDPQWSRDLTDRSSQDGDYDDDYYRSEEGDELSQMGGSHNNKYCKHPGTSLKNKARDYYKRLPRLLKTSELREKAAKLKIKPKKERPSGPYADHKCMDPHRTAYERALALVRGRGLPADTKGLYNKTSRRTFSYFSGLGENVVKGRQGNSKKLSKLESKSTGRAMIFGSVDMNDFYREEDELIYYIKRDKLRTVVESSASESEDDDVINKDNGDEGGRDN</sequence>
<dbReference type="OMA" id="HHQRRCA"/>
<feature type="compositionally biased region" description="Basic and acidic residues" evidence="2">
    <location>
        <begin position="351"/>
        <end position="361"/>
    </location>
</feature>
<evidence type="ECO:0000313" key="3">
    <source>
        <dbReference type="EMBL" id="EDO48856.1"/>
    </source>
</evidence>
<feature type="coiled-coil region" evidence="1">
    <location>
        <begin position="52"/>
        <end position="82"/>
    </location>
</feature>
<accession>A7RHI6</accession>
<proteinExistence type="predicted"/>
<feature type="compositionally biased region" description="Basic and acidic residues" evidence="2">
    <location>
        <begin position="568"/>
        <end position="581"/>
    </location>
</feature>
<dbReference type="AlphaFoldDB" id="A7RHI6"/>
<dbReference type="OrthoDB" id="5974738at2759"/>
<keyword evidence="1" id="KW-0175">Coiled coil</keyword>
<dbReference type="EMBL" id="DS469511">
    <property type="protein sequence ID" value="EDO48856.1"/>
    <property type="molecule type" value="Genomic_DNA"/>
</dbReference>
<feature type="region of interest" description="Disordered" evidence="2">
    <location>
        <begin position="556"/>
        <end position="581"/>
    </location>
</feature>
<keyword evidence="4" id="KW-1185">Reference proteome</keyword>
<evidence type="ECO:0000313" key="4">
    <source>
        <dbReference type="Proteomes" id="UP000001593"/>
    </source>
</evidence>